<dbReference type="PANTHER" id="PTHR11640:SF154">
    <property type="entry name" value="IRREGULAR CHIASM C-ROUGHEST PROTEIN-LIKE PROTEIN"/>
    <property type="match status" value="1"/>
</dbReference>
<dbReference type="InterPro" id="IPR013162">
    <property type="entry name" value="CD80_C2-set"/>
</dbReference>
<proteinExistence type="predicted"/>
<keyword evidence="2 7" id="KW-0472">Membrane</keyword>
<evidence type="ECO:0000256" key="1">
    <source>
        <dbReference type="ARBA" id="ARBA00004479"/>
    </source>
</evidence>
<comment type="subcellular location">
    <subcellularLocation>
        <location evidence="1">Membrane</location>
        <topology evidence="1">Single-pass type I membrane protein</topology>
    </subcellularLocation>
</comment>
<dbReference type="SMART" id="SM00409">
    <property type="entry name" value="IG"/>
    <property type="match status" value="4"/>
</dbReference>
<dbReference type="CDD" id="cd00096">
    <property type="entry name" value="Ig"/>
    <property type="match status" value="2"/>
</dbReference>
<dbReference type="GO" id="GO:0005886">
    <property type="term" value="C:plasma membrane"/>
    <property type="evidence" value="ECO:0007669"/>
    <property type="project" value="TreeGrafter"/>
</dbReference>
<dbReference type="PROSITE" id="PS50835">
    <property type="entry name" value="IG_LIKE"/>
    <property type="match status" value="3"/>
</dbReference>
<evidence type="ECO:0000259" key="8">
    <source>
        <dbReference type="PROSITE" id="PS50835"/>
    </source>
</evidence>
<dbReference type="Pfam" id="PF08205">
    <property type="entry name" value="C2-set_2"/>
    <property type="match status" value="1"/>
</dbReference>
<keyword evidence="7" id="KW-1133">Transmembrane helix</keyword>
<dbReference type="Proteomes" id="UP000014500">
    <property type="component" value="Unassembled WGS sequence"/>
</dbReference>
<dbReference type="SMART" id="SM00408">
    <property type="entry name" value="IGc2"/>
    <property type="match status" value="2"/>
</dbReference>
<feature type="transmembrane region" description="Helical" evidence="7">
    <location>
        <begin position="521"/>
        <end position="543"/>
    </location>
</feature>
<evidence type="ECO:0000256" key="7">
    <source>
        <dbReference type="SAM" id="Phobius"/>
    </source>
</evidence>
<dbReference type="AlphaFoldDB" id="T1IW79"/>
<dbReference type="Pfam" id="PF13927">
    <property type="entry name" value="Ig_3"/>
    <property type="match status" value="2"/>
</dbReference>
<dbReference type="InterPro" id="IPR003598">
    <property type="entry name" value="Ig_sub2"/>
</dbReference>
<keyword evidence="7" id="KW-0812">Transmembrane</keyword>
<sequence>MSECPPPEKSKSCAEGRVLPANQRNGPNYLDCMLCHCTSVVSTRSDQTSATFIGTGKYAWNGNREKGDCSILILNASVERDDGEWECQVGASTLELDDPRTSHAARLLVRVAPLDPIIEYQSSSVSDGGNITVVAHRNTSVQCLSRHGSPAAVIKWYLGSEDVTGWAEQKNISNKDYPKKYDAVSILQLTLVKEQNSIPLKCIAMHEAYKRKVNQIQVKADVQYLPVVTLEKSPIEDVEDGKDSVKLVCNVDANPAAFILWKKDGRDLSVDNDLVLNPIHKDDGGLYTCQGSNSLGSSEPASVHLDIKYSPTNVRVLPGGTQAKVHNQTSLICMADGNPPPRFIWLFSANGEPSAAQIKGVEATLHIDNVTYDAQGTYVCMAANSIKGEERTEQSEEVKIDVFGIPQIISSATSRSSLHVEKGEDAILEVPFCSDPPPKLIIWEWGEGLKLQVGEGRGKYIAEQLSSSSLQPTDCYDARLVVQKADMGDARSYLLTVENERGRDSTVVSLAISEPVSMSTVIGLVIGCLIVLVIVVLIILYAFRAEKWCFRIQGLPYWLSPFPMYATSQGMKFDFEVPPPGSPTIDLSNGRPGSSVDTRKLELEAIRNRLRPSLGSRAGAIPPDALYTLPPKRSSHSEENTHQNDHNENKNSTRDVDYTEVEVPKIETRVSNSHSDYRPQPHEVADI</sequence>
<evidence type="ECO:0000256" key="5">
    <source>
        <dbReference type="ARBA" id="ARBA00023319"/>
    </source>
</evidence>
<evidence type="ECO:0000256" key="3">
    <source>
        <dbReference type="ARBA" id="ARBA00023157"/>
    </source>
</evidence>
<dbReference type="GO" id="GO:0098609">
    <property type="term" value="P:cell-cell adhesion"/>
    <property type="evidence" value="ECO:0007669"/>
    <property type="project" value="TreeGrafter"/>
</dbReference>
<dbReference type="InterPro" id="IPR051275">
    <property type="entry name" value="Cell_adhesion_signaling"/>
</dbReference>
<dbReference type="EnsemblMetazoa" id="SMAR005442-RA">
    <property type="protein sequence ID" value="SMAR005442-PA"/>
    <property type="gene ID" value="SMAR005442"/>
</dbReference>
<dbReference type="HOGENOM" id="CLU_011129_0_0_1"/>
<keyword evidence="5" id="KW-0393">Immunoglobulin domain</keyword>
<dbReference type="InterPro" id="IPR013783">
    <property type="entry name" value="Ig-like_fold"/>
</dbReference>
<dbReference type="GO" id="GO:0050839">
    <property type="term" value="F:cell adhesion molecule binding"/>
    <property type="evidence" value="ECO:0007669"/>
    <property type="project" value="TreeGrafter"/>
</dbReference>
<dbReference type="GO" id="GO:0005911">
    <property type="term" value="C:cell-cell junction"/>
    <property type="evidence" value="ECO:0007669"/>
    <property type="project" value="TreeGrafter"/>
</dbReference>
<dbReference type="EMBL" id="JH431610">
    <property type="status" value="NOT_ANNOTATED_CDS"/>
    <property type="molecule type" value="Genomic_DNA"/>
</dbReference>
<feature type="compositionally biased region" description="Basic and acidic residues" evidence="6">
    <location>
        <begin position="635"/>
        <end position="668"/>
    </location>
</feature>
<reference evidence="9" key="2">
    <citation type="submission" date="2015-02" db="UniProtKB">
        <authorList>
            <consortium name="EnsemblMetazoa"/>
        </authorList>
    </citation>
    <scope>IDENTIFICATION</scope>
</reference>
<dbReference type="InterPro" id="IPR036179">
    <property type="entry name" value="Ig-like_dom_sf"/>
</dbReference>
<accession>T1IW79</accession>
<feature type="region of interest" description="Disordered" evidence="6">
    <location>
        <begin position="614"/>
        <end position="687"/>
    </location>
</feature>
<keyword evidence="10" id="KW-1185">Reference proteome</keyword>
<dbReference type="Gene3D" id="2.60.40.10">
    <property type="entry name" value="Immunoglobulins"/>
    <property type="match status" value="4"/>
</dbReference>
<evidence type="ECO:0000256" key="6">
    <source>
        <dbReference type="SAM" id="MobiDB-lite"/>
    </source>
</evidence>
<protein>
    <recommendedName>
        <fullName evidence="8">Ig-like domain-containing protein</fullName>
    </recommendedName>
</protein>
<feature type="domain" description="Ig-like" evidence="8">
    <location>
        <begin position="113"/>
        <end position="214"/>
    </location>
</feature>
<evidence type="ECO:0000313" key="10">
    <source>
        <dbReference type="Proteomes" id="UP000014500"/>
    </source>
</evidence>
<dbReference type="OMA" id="DGEWECQ"/>
<dbReference type="SUPFAM" id="SSF48726">
    <property type="entry name" value="Immunoglobulin"/>
    <property type="match status" value="4"/>
</dbReference>
<feature type="compositionally biased region" description="Basic and acidic residues" evidence="6">
    <location>
        <begin position="675"/>
        <end position="687"/>
    </location>
</feature>
<keyword evidence="3" id="KW-1015">Disulfide bond</keyword>
<dbReference type="STRING" id="126957.T1IW79"/>
<dbReference type="PANTHER" id="PTHR11640">
    <property type="entry name" value="NEPHRIN"/>
    <property type="match status" value="1"/>
</dbReference>
<organism evidence="9 10">
    <name type="scientific">Strigamia maritima</name>
    <name type="common">European centipede</name>
    <name type="synonym">Geophilus maritimus</name>
    <dbReference type="NCBI Taxonomy" id="126957"/>
    <lineage>
        <taxon>Eukaryota</taxon>
        <taxon>Metazoa</taxon>
        <taxon>Ecdysozoa</taxon>
        <taxon>Arthropoda</taxon>
        <taxon>Myriapoda</taxon>
        <taxon>Chilopoda</taxon>
        <taxon>Pleurostigmophora</taxon>
        <taxon>Geophilomorpha</taxon>
        <taxon>Linotaeniidae</taxon>
        <taxon>Strigamia</taxon>
    </lineage>
</organism>
<feature type="domain" description="Ig-like" evidence="8">
    <location>
        <begin position="226"/>
        <end position="304"/>
    </location>
</feature>
<keyword evidence="4" id="KW-0325">Glycoprotein</keyword>
<dbReference type="InterPro" id="IPR003599">
    <property type="entry name" value="Ig_sub"/>
</dbReference>
<dbReference type="InterPro" id="IPR007110">
    <property type="entry name" value="Ig-like_dom"/>
</dbReference>
<evidence type="ECO:0000256" key="2">
    <source>
        <dbReference type="ARBA" id="ARBA00023136"/>
    </source>
</evidence>
<evidence type="ECO:0000256" key="4">
    <source>
        <dbReference type="ARBA" id="ARBA00023180"/>
    </source>
</evidence>
<name>T1IW79_STRMM</name>
<feature type="domain" description="Ig-like" evidence="8">
    <location>
        <begin position="311"/>
        <end position="399"/>
    </location>
</feature>
<dbReference type="eggNOG" id="ENOG502R9ZJ">
    <property type="taxonomic scope" value="Eukaryota"/>
</dbReference>
<reference evidence="10" key="1">
    <citation type="submission" date="2011-05" db="EMBL/GenBank/DDBJ databases">
        <authorList>
            <person name="Richards S.R."/>
            <person name="Qu J."/>
            <person name="Jiang H."/>
            <person name="Jhangiani S.N."/>
            <person name="Agravi P."/>
            <person name="Goodspeed R."/>
            <person name="Gross S."/>
            <person name="Mandapat C."/>
            <person name="Jackson L."/>
            <person name="Mathew T."/>
            <person name="Pu L."/>
            <person name="Thornton R."/>
            <person name="Saada N."/>
            <person name="Wilczek-Boney K.B."/>
            <person name="Lee S."/>
            <person name="Kovar C."/>
            <person name="Wu Y."/>
            <person name="Scherer S.E."/>
            <person name="Worley K.C."/>
            <person name="Muzny D.M."/>
            <person name="Gibbs R."/>
        </authorList>
    </citation>
    <scope>NUCLEOTIDE SEQUENCE</scope>
    <source>
        <strain evidence="10">Brora</strain>
    </source>
</reference>
<dbReference type="PhylomeDB" id="T1IW79"/>
<evidence type="ECO:0000313" key="9">
    <source>
        <dbReference type="EnsemblMetazoa" id="SMAR005442-PA"/>
    </source>
</evidence>